<organism evidence="1 2">
    <name type="scientific">Cricetulus griseus</name>
    <name type="common">Chinese hamster</name>
    <name type="synonym">Cricetulus barabensis griseus</name>
    <dbReference type="NCBI Taxonomy" id="10029"/>
    <lineage>
        <taxon>Eukaryota</taxon>
        <taxon>Metazoa</taxon>
        <taxon>Chordata</taxon>
        <taxon>Craniata</taxon>
        <taxon>Vertebrata</taxon>
        <taxon>Euteleostomi</taxon>
        <taxon>Mammalia</taxon>
        <taxon>Eutheria</taxon>
        <taxon>Euarchontoglires</taxon>
        <taxon>Glires</taxon>
        <taxon>Rodentia</taxon>
        <taxon>Myomorpha</taxon>
        <taxon>Muroidea</taxon>
        <taxon>Cricetidae</taxon>
        <taxon>Cricetinae</taxon>
        <taxon>Cricetulus</taxon>
    </lineage>
</organism>
<protein>
    <submittedName>
        <fullName evidence="1">Uncharacterized protein</fullName>
    </submittedName>
</protein>
<gene>
    <name evidence="1" type="ORF">I79_001014</name>
</gene>
<dbReference type="Proteomes" id="UP000001075">
    <property type="component" value="Unassembled WGS sequence"/>
</dbReference>
<accession>G3GTM9</accession>
<name>G3GTM9_CRIGR</name>
<evidence type="ECO:0000313" key="2">
    <source>
        <dbReference type="Proteomes" id="UP000001075"/>
    </source>
</evidence>
<dbReference type="InParanoid" id="G3GTM9"/>
<sequence>MTGGEVLPHTPSFSPPMLSVFPRSSRSLHWSGRLERHHPSSPALRHILPSLTCLLPPRENKGARA</sequence>
<dbReference type="EMBL" id="JH000020">
    <property type="protein sequence ID" value="EGV91742.1"/>
    <property type="molecule type" value="Genomic_DNA"/>
</dbReference>
<proteinExistence type="predicted"/>
<evidence type="ECO:0000313" key="1">
    <source>
        <dbReference type="EMBL" id="EGV91742.1"/>
    </source>
</evidence>
<reference evidence="2" key="1">
    <citation type="journal article" date="2011" name="Nat. Biotechnol.">
        <title>The genomic sequence of the Chinese hamster ovary (CHO)-K1 cell line.</title>
        <authorList>
            <person name="Xu X."/>
            <person name="Nagarajan H."/>
            <person name="Lewis N.E."/>
            <person name="Pan S."/>
            <person name="Cai Z."/>
            <person name="Liu X."/>
            <person name="Chen W."/>
            <person name="Xie M."/>
            <person name="Wang W."/>
            <person name="Hammond S."/>
            <person name="Andersen M.R."/>
            <person name="Neff N."/>
            <person name="Passarelli B."/>
            <person name="Koh W."/>
            <person name="Fan H.C."/>
            <person name="Wang J."/>
            <person name="Gui Y."/>
            <person name="Lee K.H."/>
            <person name="Betenbaugh M.J."/>
            <person name="Quake S.R."/>
            <person name="Famili I."/>
            <person name="Palsson B.O."/>
            <person name="Wang J."/>
        </authorList>
    </citation>
    <scope>NUCLEOTIDE SEQUENCE [LARGE SCALE GENOMIC DNA]</scope>
    <source>
        <strain evidence="2">CHO K1 cell line</strain>
    </source>
</reference>
<dbReference type="AlphaFoldDB" id="G3GTM9"/>